<dbReference type="Gene3D" id="1.10.8.270">
    <property type="entry name" value="putative rabgap domain of human tbc1 domain family member 14 like domains"/>
    <property type="match status" value="1"/>
</dbReference>
<gene>
    <name evidence="3" type="ORF">KUDE01_013108</name>
</gene>
<dbReference type="PANTHER" id="PTHR47219:SF24">
    <property type="entry name" value="TBC1 DOMAIN FAMILY MEMBER 12"/>
    <property type="match status" value="1"/>
</dbReference>
<feature type="transmembrane region" description="Helical" evidence="1">
    <location>
        <begin position="44"/>
        <end position="67"/>
    </location>
</feature>
<dbReference type="SUPFAM" id="SSF47923">
    <property type="entry name" value="Ypt/Rab-GAP domain of gyp1p"/>
    <property type="match status" value="1"/>
</dbReference>
<evidence type="ECO:0000259" key="2">
    <source>
        <dbReference type="PROSITE" id="PS50086"/>
    </source>
</evidence>
<evidence type="ECO:0000256" key="1">
    <source>
        <dbReference type="SAM" id="Phobius"/>
    </source>
</evidence>
<dbReference type="Pfam" id="PF00566">
    <property type="entry name" value="RabGAP-TBC"/>
    <property type="match status" value="1"/>
</dbReference>
<organism evidence="3 4">
    <name type="scientific">Dissostichus eleginoides</name>
    <name type="common">Patagonian toothfish</name>
    <name type="synonym">Dissostichus amissus</name>
    <dbReference type="NCBI Taxonomy" id="100907"/>
    <lineage>
        <taxon>Eukaryota</taxon>
        <taxon>Metazoa</taxon>
        <taxon>Chordata</taxon>
        <taxon>Craniata</taxon>
        <taxon>Vertebrata</taxon>
        <taxon>Euteleostomi</taxon>
        <taxon>Actinopterygii</taxon>
        <taxon>Neopterygii</taxon>
        <taxon>Teleostei</taxon>
        <taxon>Neoteleostei</taxon>
        <taxon>Acanthomorphata</taxon>
        <taxon>Eupercaria</taxon>
        <taxon>Perciformes</taxon>
        <taxon>Notothenioidei</taxon>
        <taxon>Nototheniidae</taxon>
        <taxon>Dissostichus</taxon>
    </lineage>
</organism>
<reference evidence="3" key="1">
    <citation type="submission" date="2023-04" db="EMBL/GenBank/DDBJ databases">
        <title>Chromosome-level genome of Chaenocephalus aceratus.</title>
        <authorList>
            <person name="Park H."/>
        </authorList>
    </citation>
    <scope>NUCLEOTIDE SEQUENCE</scope>
    <source>
        <strain evidence="3">DE</strain>
        <tissue evidence="3">Muscle</tissue>
    </source>
</reference>
<feature type="domain" description="Rab-GAP TBC" evidence="2">
    <location>
        <begin position="1"/>
        <end position="141"/>
    </location>
</feature>
<sequence length="141" mass="16298">MKEAQRKKRQMKERHRQEDSISNAMIVWNTEILPHWDTMYVHTAVCVCFIYTVCVCVSCAACLYFFMCVQEGDEADGASLADRESSLDLIKLDISRTFPSLFIFQKGGPYHDLLHSVLGAYTCYRPDIGYVSFLSFYLSFY</sequence>
<dbReference type="PANTHER" id="PTHR47219">
    <property type="entry name" value="RAB GTPASE-ACTIVATING PROTEIN 1-LIKE"/>
    <property type="match status" value="1"/>
</dbReference>
<evidence type="ECO:0000313" key="4">
    <source>
        <dbReference type="Proteomes" id="UP001228049"/>
    </source>
</evidence>
<accession>A0AAD9FNU5</accession>
<dbReference type="EMBL" id="JASDAP010000003">
    <property type="protein sequence ID" value="KAK1905930.1"/>
    <property type="molecule type" value="Genomic_DNA"/>
</dbReference>
<dbReference type="Proteomes" id="UP001228049">
    <property type="component" value="Unassembled WGS sequence"/>
</dbReference>
<keyword evidence="1" id="KW-0472">Membrane</keyword>
<dbReference type="PROSITE" id="PS50086">
    <property type="entry name" value="TBC_RABGAP"/>
    <property type="match status" value="1"/>
</dbReference>
<dbReference type="AlphaFoldDB" id="A0AAD9FNU5"/>
<dbReference type="InterPro" id="IPR050302">
    <property type="entry name" value="Rab_GAP_TBC_domain"/>
</dbReference>
<dbReference type="GO" id="GO:0031267">
    <property type="term" value="F:small GTPase binding"/>
    <property type="evidence" value="ECO:0007669"/>
    <property type="project" value="TreeGrafter"/>
</dbReference>
<keyword evidence="1" id="KW-0812">Transmembrane</keyword>
<dbReference type="InterPro" id="IPR000195">
    <property type="entry name" value="Rab-GAP-TBC_dom"/>
</dbReference>
<dbReference type="GO" id="GO:0005096">
    <property type="term" value="F:GTPase activator activity"/>
    <property type="evidence" value="ECO:0007669"/>
    <property type="project" value="TreeGrafter"/>
</dbReference>
<keyword evidence="4" id="KW-1185">Reference proteome</keyword>
<protein>
    <submittedName>
        <fullName evidence="3">TBC1 domain family member 12</fullName>
    </submittedName>
</protein>
<dbReference type="InterPro" id="IPR035969">
    <property type="entry name" value="Rab-GAP_TBC_sf"/>
</dbReference>
<name>A0AAD9FNU5_DISEL</name>
<proteinExistence type="predicted"/>
<evidence type="ECO:0000313" key="3">
    <source>
        <dbReference type="EMBL" id="KAK1905930.1"/>
    </source>
</evidence>
<comment type="caution">
    <text evidence="3">The sequence shown here is derived from an EMBL/GenBank/DDBJ whole genome shotgun (WGS) entry which is preliminary data.</text>
</comment>
<keyword evidence="1" id="KW-1133">Transmembrane helix</keyword>